<feature type="domain" description="WW" evidence="3">
    <location>
        <begin position="537"/>
        <end position="571"/>
    </location>
</feature>
<dbReference type="SMART" id="SM00456">
    <property type="entry name" value="WW"/>
    <property type="match status" value="1"/>
</dbReference>
<dbReference type="InterPro" id="IPR001202">
    <property type="entry name" value="WW_dom"/>
</dbReference>
<feature type="coiled-coil region" evidence="1">
    <location>
        <begin position="54"/>
        <end position="144"/>
    </location>
</feature>
<evidence type="ECO:0000259" key="3">
    <source>
        <dbReference type="PROSITE" id="PS50020"/>
    </source>
</evidence>
<dbReference type="Pfam" id="PF00397">
    <property type="entry name" value="WW"/>
    <property type="match status" value="1"/>
</dbReference>
<evidence type="ECO:0000256" key="2">
    <source>
        <dbReference type="SAM" id="MobiDB-lite"/>
    </source>
</evidence>
<feature type="region of interest" description="Disordered" evidence="2">
    <location>
        <begin position="389"/>
        <end position="414"/>
    </location>
</feature>
<dbReference type="Gene3D" id="2.20.70.10">
    <property type="match status" value="1"/>
</dbReference>
<dbReference type="EMBL" id="HBKN01018976">
    <property type="protein sequence ID" value="CAE2299159.1"/>
    <property type="molecule type" value="Transcribed_RNA"/>
</dbReference>
<evidence type="ECO:0000256" key="1">
    <source>
        <dbReference type="SAM" id="Coils"/>
    </source>
</evidence>
<dbReference type="CDD" id="cd00201">
    <property type="entry name" value="WW"/>
    <property type="match status" value="1"/>
</dbReference>
<protein>
    <recommendedName>
        <fullName evidence="3">WW domain-containing protein</fullName>
    </recommendedName>
</protein>
<feature type="region of interest" description="Disordered" evidence="2">
    <location>
        <begin position="572"/>
        <end position="599"/>
    </location>
</feature>
<accession>A0A7S4NPF2</accession>
<dbReference type="SUPFAM" id="SSF51045">
    <property type="entry name" value="WW domain"/>
    <property type="match status" value="1"/>
</dbReference>
<feature type="region of interest" description="Disordered" evidence="2">
    <location>
        <begin position="625"/>
        <end position="657"/>
    </location>
</feature>
<dbReference type="PROSITE" id="PS50020">
    <property type="entry name" value="WW_DOMAIN_2"/>
    <property type="match status" value="1"/>
</dbReference>
<dbReference type="AlphaFoldDB" id="A0A7S4NPF2"/>
<proteinExistence type="predicted"/>
<dbReference type="InterPro" id="IPR036020">
    <property type="entry name" value="WW_dom_sf"/>
</dbReference>
<sequence>MSMEIVERVQKSNQELLSLISSIPRNRQGSEYARSQSRNMLHHESFDHKEREALERSKQTIADLQAEIFSLKNILRQQEARQEAESAQVAIKSEQCEAKEKQLSESQDEINKLKKSLKNAEEEVSTANSKIRILSHQLEALKKTKQSPEKDSNLSERCMEAEAKVNALIDEVEGSAAKQEKDARIIWRLARRCKDILHKTSAFSYDFSLSTIFDVWAQHMKVRNKVKFGKFRILNRFKFKVYFYVFQEWLRFTNVQKLSSTFETENDTASSPSKSLILSISNENYDEQNSPSLSHKGSDTSGRKLRIENSASTVNTLELLKGAYHTNRLTLTTPRGPGGQDNSNELIVQDKSMTSNDRSIHSKGDTSPGNTDEGPLDWIFKYLGEQESNNNTVNSLPGPSNGTSGKGSQSSSRFKKINSLETPAKAMIIPDHNVFIEAELGLHVHNLVGARESPRKNHLSLSSTQGTAAANQSQHLTVHELSADWEKRTFTARRSYPESKLTPRGEPQVQSAYVKSAHDLERLKLQPELIAQISFQNQLPRGWKKYYDEVNQMPYYYNEILKVTQWERPPATRGTPIEISPSLQDSADGSKEAEAENGTKRFDKNVYSPSQAQWARQQLGLVEVSPGDAYDANNGGSPRLTPRSPMRKANVLNRVNR</sequence>
<feature type="compositionally biased region" description="Polar residues" evidence="2">
    <location>
        <begin position="389"/>
        <end position="412"/>
    </location>
</feature>
<organism evidence="4">
    <name type="scientific">Guillardia theta</name>
    <name type="common">Cryptophyte</name>
    <name type="synonym">Cryptomonas phi</name>
    <dbReference type="NCBI Taxonomy" id="55529"/>
    <lineage>
        <taxon>Eukaryota</taxon>
        <taxon>Cryptophyceae</taxon>
        <taxon>Pyrenomonadales</taxon>
        <taxon>Geminigeraceae</taxon>
        <taxon>Guillardia</taxon>
    </lineage>
</organism>
<feature type="compositionally biased region" description="Basic and acidic residues" evidence="2">
    <location>
        <begin position="588"/>
        <end position="599"/>
    </location>
</feature>
<dbReference type="PROSITE" id="PS01159">
    <property type="entry name" value="WW_DOMAIN_1"/>
    <property type="match status" value="1"/>
</dbReference>
<name>A0A7S4NPF2_GUITH</name>
<keyword evidence="1" id="KW-0175">Coiled coil</keyword>
<feature type="region of interest" description="Disordered" evidence="2">
    <location>
        <begin position="352"/>
        <end position="376"/>
    </location>
</feature>
<evidence type="ECO:0000313" key="4">
    <source>
        <dbReference type="EMBL" id="CAE2299159.1"/>
    </source>
</evidence>
<gene>
    <name evidence="4" type="ORF">GTHE00462_LOCUS14974</name>
</gene>
<reference evidence="4" key="1">
    <citation type="submission" date="2021-01" db="EMBL/GenBank/DDBJ databases">
        <authorList>
            <person name="Corre E."/>
            <person name="Pelletier E."/>
            <person name="Niang G."/>
            <person name="Scheremetjew M."/>
            <person name="Finn R."/>
            <person name="Kale V."/>
            <person name="Holt S."/>
            <person name="Cochrane G."/>
            <person name="Meng A."/>
            <person name="Brown T."/>
            <person name="Cohen L."/>
        </authorList>
    </citation>
    <scope>NUCLEOTIDE SEQUENCE</scope>
    <source>
        <strain evidence="4">CCMP 2712</strain>
    </source>
</reference>